<accession>A0ABY5AM02</accession>
<name>A0ABY5AM02_9CYAN</name>
<protein>
    <submittedName>
        <fullName evidence="1">Uncharacterized protein</fullName>
    </submittedName>
</protein>
<proteinExistence type="predicted"/>
<dbReference type="RefSeq" id="WP_252662186.1">
    <property type="nucleotide sequence ID" value="NZ_CP098611.1"/>
</dbReference>
<organism evidence="1 2">
    <name type="scientific">Phormidium yuhuli AB48</name>
    <dbReference type="NCBI Taxonomy" id="2940671"/>
    <lineage>
        <taxon>Bacteria</taxon>
        <taxon>Bacillati</taxon>
        <taxon>Cyanobacteriota</taxon>
        <taxon>Cyanophyceae</taxon>
        <taxon>Oscillatoriophycideae</taxon>
        <taxon>Oscillatoriales</taxon>
        <taxon>Oscillatoriaceae</taxon>
        <taxon>Phormidium</taxon>
        <taxon>Phormidium yuhuli</taxon>
    </lineage>
</organism>
<keyword evidence="2" id="KW-1185">Reference proteome</keyword>
<gene>
    <name evidence="1" type="ORF">NEA10_15500</name>
</gene>
<reference evidence="1" key="1">
    <citation type="submission" date="2022-06" db="EMBL/GenBank/DDBJ databases">
        <title>Genome sequence of Phormidium yuhuli AB48 isolated from an industrial photobioreactor environment.</title>
        <authorList>
            <person name="Qiu Y."/>
            <person name="Noonan A.J.C."/>
            <person name="Dofher K."/>
            <person name="Koch M."/>
            <person name="Kieft B."/>
            <person name="Lin X."/>
            <person name="Ziels R.M."/>
            <person name="Hallam S.J."/>
        </authorList>
    </citation>
    <scope>NUCLEOTIDE SEQUENCE</scope>
    <source>
        <strain evidence="1">AB48</strain>
    </source>
</reference>
<sequence length="123" mass="14238">MPLSENERIVRDFLLLLYRESKKPNSTKVSPQAWETLKDLQASLASGNDDIKTIARAIAKWCKTHQYREILQALQPVRGDAIDEDKDPVDDETEQQILRLTNFSLRFVEETINQAQTQHEQKS</sequence>
<dbReference type="EMBL" id="CP098611">
    <property type="protein sequence ID" value="USR90238.1"/>
    <property type="molecule type" value="Genomic_DNA"/>
</dbReference>
<evidence type="ECO:0000313" key="2">
    <source>
        <dbReference type="Proteomes" id="UP001056708"/>
    </source>
</evidence>
<evidence type="ECO:0000313" key="1">
    <source>
        <dbReference type="EMBL" id="USR90238.1"/>
    </source>
</evidence>
<dbReference type="Proteomes" id="UP001056708">
    <property type="component" value="Chromosome"/>
</dbReference>